<dbReference type="PANTHER" id="PTHR47604">
    <property type="entry name" value="ADENYLYL CYCLASE"/>
    <property type="match status" value="1"/>
</dbReference>
<proteinExistence type="predicted"/>
<dbReference type="AlphaFoldDB" id="A0AAF1B8B2"/>
<gene>
    <name evidence="1" type="ORF">DCAR_0727848</name>
</gene>
<name>A0AAF1B8B2_DAUCS</name>
<reference evidence="1" key="2">
    <citation type="submission" date="2022-03" db="EMBL/GenBank/DDBJ databases">
        <title>Draft title - Genomic analysis of global carrot germplasm unveils the trajectory of domestication and the origin of high carotenoid orange carrot.</title>
        <authorList>
            <person name="Iorizzo M."/>
            <person name="Ellison S."/>
            <person name="Senalik D."/>
            <person name="Macko-Podgorni A."/>
            <person name="Grzebelus D."/>
            <person name="Bostan H."/>
            <person name="Rolling W."/>
            <person name="Curaba J."/>
            <person name="Simon P."/>
        </authorList>
    </citation>
    <scope>NUCLEOTIDE SEQUENCE</scope>
    <source>
        <tissue evidence="1">Leaf</tissue>
    </source>
</reference>
<dbReference type="Proteomes" id="UP000077755">
    <property type="component" value="Chromosome 7"/>
</dbReference>
<evidence type="ECO:0000313" key="1">
    <source>
        <dbReference type="EMBL" id="WOH08408.1"/>
    </source>
</evidence>
<dbReference type="PANTHER" id="PTHR47604:SF1">
    <property type="entry name" value="ADENYLYL CYCLASE"/>
    <property type="match status" value="1"/>
</dbReference>
<keyword evidence="2" id="KW-1185">Reference proteome</keyword>
<accession>A0AAF1B8B2</accession>
<dbReference type="InterPro" id="IPR011990">
    <property type="entry name" value="TPR-like_helical_dom_sf"/>
</dbReference>
<dbReference type="EMBL" id="CP093349">
    <property type="protein sequence ID" value="WOH08408.1"/>
    <property type="molecule type" value="Genomic_DNA"/>
</dbReference>
<evidence type="ECO:0008006" key="3">
    <source>
        <dbReference type="Google" id="ProtNLM"/>
    </source>
</evidence>
<evidence type="ECO:0000313" key="2">
    <source>
        <dbReference type="Proteomes" id="UP000077755"/>
    </source>
</evidence>
<dbReference type="Gene3D" id="1.25.40.10">
    <property type="entry name" value="Tetratricopeptide repeat domain"/>
    <property type="match status" value="1"/>
</dbReference>
<sequence length="367" mass="41532">MLKTASSVGRLARVFKHSRPALLFSDPLHLTAGDETPLSGSSDSPWIPQRRHLSSGMFHLYNTVKELYDKILKSVNEQRTAPPNAWLWSLIENCANVEDIKLLFDVLENLRRFRLSNLRIHENFNENLCREVTKACVRVGAIDFGKKALWKHNVYGLSPSVGSAHHILMHAKENNDANLMVEVMKLLKRNDVQLQAGTADIVFSICYNTDKWDLISKYSKRFVRAGVKLRETSFDVWMEFSAQRGDIESLWYIEKLRSDTMKRHSLSTGFSFAKGCLLERKPEIAAATIHVLSQTLSEAKKPGIIVELQKLVSDWTLKVIKCQKEEDRKDLAAALQADIPAMVNGLVELGLDVNVSTEDLLAKDLLC</sequence>
<organism evidence="1 2">
    <name type="scientific">Daucus carota subsp. sativus</name>
    <name type="common">Carrot</name>
    <dbReference type="NCBI Taxonomy" id="79200"/>
    <lineage>
        <taxon>Eukaryota</taxon>
        <taxon>Viridiplantae</taxon>
        <taxon>Streptophyta</taxon>
        <taxon>Embryophyta</taxon>
        <taxon>Tracheophyta</taxon>
        <taxon>Spermatophyta</taxon>
        <taxon>Magnoliopsida</taxon>
        <taxon>eudicotyledons</taxon>
        <taxon>Gunneridae</taxon>
        <taxon>Pentapetalae</taxon>
        <taxon>asterids</taxon>
        <taxon>campanulids</taxon>
        <taxon>Apiales</taxon>
        <taxon>Apiaceae</taxon>
        <taxon>Apioideae</taxon>
        <taxon>Scandiceae</taxon>
        <taxon>Daucinae</taxon>
        <taxon>Daucus</taxon>
        <taxon>Daucus sect. Daucus</taxon>
    </lineage>
</organism>
<protein>
    <recommendedName>
        <fullName evidence="3">Adenylyl cyclase</fullName>
    </recommendedName>
</protein>
<reference evidence="1" key="1">
    <citation type="journal article" date="2016" name="Nat. Genet.">
        <title>A high-quality carrot genome assembly provides new insights into carotenoid accumulation and asterid genome evolution.</title>
        <authorList>
            <person name="Iorizzo M."/>
            <person name="Ellison S."/>
            <person name="Senalik D."/>
            <person name="Zeng P."/>
            <person name="Satapoomin P."/>
            <person name="Huang J."/>
            <person name="Bowman M."/>
            <person name="Iovene M."/>
            <person name="Sanseverino W."/>
            <person name="Cavagnaro P."/>
            <person name="Yildiz M."/>
            <person name="Macko-Podgorni A."/>
            <person name="Moranska E."/>
            <person name="Grzebelus E."/>
            <person name="Grzebelus D."/>
            <person name="Ashrafi H."/>
            <person name="Zheng Z."/>
            <person name="Cheng S."/>
            <person name="Spooner D."/>
            <person name="Van Deynze A."/>
            <person name="Simon P."/>
        </authorList>
    </citation>
    <scope>NUCLEOTIDE SEQUENCE</scope>
    <source>
        <tissue evidence="1">Leaf</tissue>
    </source>
</reference>